<evidence type="ECO:0000259" key="2">
    <source>
        <dbReference type="Pfam" id="PF13473"/>
    </source>
</evidence>
<gene>
    <name evidence="3" type="ORF">NLF92_09370</name>
</gene>
<dbReference type="EMBL" id="JANATA010000016">
    <property type="protein sequence ID" value="MCP3429151.1"/>
    <property type="molecule type" value="Genomic_DNA"/>
</dbReference>
<sequence>MKRRLVQCCLILCCIPVYSVFSAEIHIHIVLENHLFKPSKILIPKHTKVILDIQNNDPDYEKFSSFGLNREKVLLPQRITRIYLSPLPKGRYVFTGDFHPASARGVVIVGEPQINCLDKLQEGNDVC</sequence>
<dbReference type="Pfam" id="PF13473">
    <property type="entry name" value="Cupredoxin_1"/>
    <property type="match status" value="1"/>
</dbReference>
<protein>
    <submittedName>
        <fullName evidence="3">Cupredoxin domain-containing protein</fullName>
    </submittedName>
</protein>
<evidence type="ECO:0000313" key="3">
    <source>
        <dbReference type="EMBL" id="MCP3429151.1"/>
    </source>
</evidence>
<dbReference type="AlphaFoldDB" id="A0AA41X2G6"/>
<reference evidence="3" key="1">
    <citation type="submission" date="2022-07" db="EMBL/GenBank/DDBJ databases">
        <title>Characterization of the Novel Bacterium Alteromonas immobilis LMIT006 and Alteromonas gregis LMIT007.</title>
        <authorList>
            <person name="Lin X."/>
        </authorList>
    </citation>
    <scope>NUCLEOTIDE SEQUENCE</scope>
    <source>
        <strain evidence="3">LMIT007</strain>
    </source>
</reference>
<dbReference type="RefSeq" id="WP_254101161.1">
    <property type="nucleotide sequence ID" value="NZ_JANATA010000016.1"/>
</dbReference>
<keyword evidence="4" id="KW-1185">Reference proteome</keyword>
<dbReference type="InterPro" id="IPR008972">
    <property type="entry name" value="Cupredoxin"/>
</dbReference>
<dbReference type="Gene3D" id="2.60.40.420">
    <property type="entry name" value="Cupredoxins - blue copper proteins"/>
    <property type="match status" value="1"/>
</dbReference>
<feature type="signal peptide" evidence="1">
    <location>
        <begin position="1"/>
        <end position="19"/>
    </location>
</feature>
<organism evidence="3 4">
    <name type="scientific">Opacimonas viscosa</name>
    <dbReference type="NCBI Taxonomy" id="2961944"/>
    <lineage>
        <taxon>Bacteria</taxon>
        <taxon>Pseudomonadati</taxon>
        <taxon>Pseudomonadota</taxon>
        <taxon>Gammaproteobacteria</taxon>
        <taxon>Alteromonadales</taxon>
        <taxon>Alteromonadaceae</taxon>
        <taxon>Opacimonas</taxon>
    </lineage>
</organism>
<keyword evidence="1" id="KW-0732">Signal</keyword>
<dbReference type="InterPro" id="IPR028096">
    <property type="entry name" value="EfeO_Cupredoxin"/>
</dbReference>
<name>A0AA41X2G6_9ALTE</name>
<accession>A0AA41X2G6</accession>
<evidence type="ECO:0000256" key="1">
    <source>
        <dbReference type="SAM" id="SignalP"/>
    </source>
</evidence>
<comment type="caution">
    <text evidence="3">The sequence shown here is derived from an EMBL/GenBank/DDBJ whole genome shotgun (WGS) entry which is preliminary data.</text>
</comment>
<dbReference type="Proteomes" id="UP001165413">
    <property type="component" value="Unassembled WGS sequence"/>
</dbReference>
<evidence type="ECO:0000313" key="4">
    <source>
        <dbReference type="Proteomes" id="UP001165413"/>
    </source>
</evidence>
<feature type="chain" id="PRO_5041399088" evidence="1">
    <location>
        <begin position="20"/>
        <end position="127"/>
    </location>
</feature>
<feature type="domain" description="EfeO-type cupredoxin-like" evidence="2">
    <location>
        <begin position="21"/>
        <end position="109"/>
    </location>
</feature>
<dbReference type="SUPFAM" id="SSF49503">
    <property type="entry name" value="Cupredoxins"/>
    <property type="match status" value="1"/>
</dbReference>
<proteinExistence type="predicted"/>